<dbReference type="RefSeq" id="WP_188613411.1">
    <property type="nucleotide sequence ID" value="NZ_BMJT01000001.1"/>
</dbReference>
<keyword evidence="12" id="KW-0238">DNA-binding</keyword>
<dbReference type="InterPro" id="IPR014140">
    <property type="entry name" value="DNA_helicase_suAddB"/>
</dbReference>
<evidence type="ECO:0000256" key="5">
    <source>
        <dbReference type="ARBA" id="ARBA00022763"/>
    </source>
</evidence>
<dbReference type="Proteomes" id="UP000616608">
    <property type="component" value="Unassembled WGS sequence"/>
</dbReference>
<keyword evidence="5" id="KW-0227">DNA damage</keyword>
<dbReference type="InterPro" id="IPR011604">
    <property type="entry name" value="PDDEXK-like_dom_sf"/>
</dbReference>
<dbReference type="Pfam" id="PF12705">
    <property type="entry name" value="PDDEXK_1"/>
    <property type="match status" value="1"/>
</dbReference>
<evidence type="ECO:0000256" key="9">
    <source>
        <dbReference type="ARBA" id="ARBA00022840"/>
    </source>
</evidence>
<accession>A0A917D8K6</accession>
<dbReference type="Gene3D" id="3.90.320.10">
    <property type="match status" value="1"/>
</dbReference>
<dbReference type="PANTHER" id="PTHR30591:SF1">
    <property type="entry name" value="RECBCD ENZYME SUBUNIT RECC"/>
    <property type="match status" value="1"/>
</dbReference>
<dbReference type="GO" id="GO:0003677">
    <property type="term" value="F:DNA binding"/>
    <property type="evidence" value="ECO:0007669"/>
    <property type="project" value="UniProtKB-KW"/>
</dbReference>
<keyword evidence="10" id="KW-0408">Iron</keyword>
<evidence type="ECO:0000256" key="2">
    <source>
        <dbReference type="ARBA" id="ARBA00022722"/>
    </source>
</evidence>
<dbReference type="InterPro" id="IPR027417">
    <property type="entry name" value="P-loop_NTPase"/>
</dbReference>
<dbReference type="PANTHER" id="PTHR30591">
    <property type="entry name" value="RECBCD ENZYME SUBUNIT RECC"/>
    <property type="match status" value="1"/>
</dbReference>
<keyword evidence="1" id="KW-0004">4Fe-4S</keyword>
<comment type="caution">
    <text evidence="15">The sequence shown here is derived from an EMBL/GenBank/DDBJ whole genome shotgun (WGS) entry which is preliminary data.</text>
</comment>
<dbReference type="Pfam" id="PF21445">
    <property type="entry name" value="ADDB_N"/>
    <property type="match status" value="1"/>
</dbReference>
<evidence type="ECO:0000256" key="10">
    <source>
        <dbReference type="ARBA" id="ARBA00023004"/>
    </source>
</evidence>
<keyword evidence="4" id="KW-0547">Nucleotide-binding</keyword>
<dbReference type="PROSITE" id="PS51217">
    <property type="entry name" value="UVRD_HELICASE_CTER"/>
    <property type="match status" value="1"/>
</dbReference>
<dbReference type="GO" id="GO:0004527">
    <property type="term" value="F:exonuclease activity"/>
    <property type="evidence" value="ECO:0007669"/>
    <property type="project" value="UniProtKB-KW"/>
</dbReference>
<dbReference type="NCBIfam" id="TIGR02773">
    <property type="entry name" value="addB_Gpos"/>
    <property type="match status" value="1"/>
</dbReference>
<keyword evidence="6" id="KW-0378">Hydrolase</keyword>
<keyword evidence="9" id="KW-0067">ATP-binding</keyword>
<organism evidence="15 16">
    <name type="scientific">Lysinibacillus alkalisoli</name>
    <dbReference type="NCBI Taxonomy" id="1911548"/>
    <lineage>
        <taxon>Bacteria</taxon>
        <taxon>Bacillati</taxon>
        <taxon>Bacillota</taxon>
        <taxon>Bacilli</taxon>
        <taxon>Bacillales</taxon>
        <taxon>Bacillaceae</taxon>
        <taxon>Lysinibacillus</taxon>
    </lineage>
</organism>
<proteinExistence type="predicted"/>
<keyword evidence="16" id="KW-1185">Reference proteome</keyword>
<dbReference type="InterPro" id="IPR038726">
    <property type="entry name" value="PDDEXK_AddAB-type"/>
</dbReference>
<evidence type="ECO:0000256" key="6">
    <source>
        <dbReference type="ARBA" id="ARBA00022801"/>
    </source>
</evidence>
<keyword evidence="8" id="KW-0269">Exonuclease</keyword>
<keyword evidence="7 15" id="KW-0347">Helicase</keyword>
<reference evidence="15" key="2">
    <citation type="submission" date="2020-09" db="EMBL/GenBank/DDBJ databases">
        <authorList>
            <person name="Sun Q."/>
            <person name="Zhou Y."/>
        </authorList>
    </citation>
    <scope>NUCLEOTIDE SEQUENCE</scope>
    <source>
        <strain evidence="15">CGMCC 1.15760</strain>
    </source>
</reference>
<dbReference type="Gene3D" id="3.40.50.300">
    <property type="entry name" value="P-loop containing nucleotide triphosphate hydrolases"/>
    <property type="match status" value="4"/>
</dbReference>
<keyword evidence="13" id="KW-0234">DNA repair</keyword>
<dbReference type="InterPro" id="IPR014017">
    <property type="entry name" value="DNA_helicase_UvrD-like_C"/>
</dbReference>
<evidence type="ECO:0000256" key="11">
    <source>
        <dbReference type="ARBA" id="ARBA00023014"/>
    </source>
</evidence>
<dbReference type="InterPro" id="IPR049035">
    <property type="entry name" value="ADDB_N"/>
</dbReference>
<evidence type="ECO:0000256" key="3">
    <source>
        <dbReference type="ARBA" id="ARBA00022723"/>
    </source>
</evidence>
<keyword evidence="11" id="KW-0411">Iron-sulfur</keyword>
<dbReference type="GO" id="GO:0051539">
    <property type="term" value="F:4 iron, 4 sulfur cluster binding"/>
    <property type="evidence" value="ECO:0007669"/>
    <property type="project" value="UniProtKB-KW"/>
</dbReference>
<sequence length="1163" mass="134509">MALHIIHGRAGSGKSAKLRQMVMQQLREQPLGAPIFYLVPDQMSYATEYELTNAKGINGLMRAQVLSFKRLAWYVLQQTAGIAREEVSGYGYRMLIRQLLTEHKAAFSLFRQAAGKRGFTTEVESLLQEFSRYGVTSQLLTQIQQELMATDAPHTLQAKVHDLLIVVQALEQRLGTTYVDSEGFYRLLQEQLPEAPHIKDTTVYIDGFTAFTTREFQVVGQLMQQAKDVYIALPFASITEAMDEQSLFHEAAYTAQALMDFAYEYGVAVEALQHLTTPYRYQTNNLQHIEQSFAKTNHLAQLDDGSVQIMEAASRAAEVHAIAREIVRLTTEQQIRYREIAILYRQAEVYDPLITTIFPQYDIPVFTNTKKPMLHYPLIEFTRSVLEAIDTNWQYEAVFRAIKTDLFFPLASDTTLWRERADRMENFCLAHGIFGERWFDQRRWFYKKYRGLEFHTTQQSDEEQMVQREIEAVRDLIREPLQALQTQLNGAKVGKDYAQALFVFVEQLQVYEKLQAMKEKELNQEAIELATEHDQAWQQWLMILEQFVQLFGEQPLTLDEAIALLDEGLEALTFSRIPPTLDEVQVATVELARLPDVKATFVIGVNEGIYPQKMNYEGLLSDHERDWITQMGYELAPTSTSRLLHENYLIYQAFASPSHFLYVTYPIADEESKALLPSLYIKRLQQMIAAINIQRVVIDPSELVEVDALTYIRHPRAALRYLMRQMQMHSVLPAPWQALYDYYKQDDYWHVLVKRVTKPLTTKNEAETLRPHITEALYGETLLSSISRVEKYYRCPFSHFATYGLKLEERTEYRLEHFTIGDLFHEVLRRVTLHIQQHNLQWRQLTRAQLSDMAERTMQQVAPLLSHEILLSSSRMRYIEAKLLRVIKRTLFALQAHASVSDFAPLAIEAAFGPREPLPALTLPLKNGKEMHLQGRIDRIDYKEINGKPYLRVVDYKSSKRDLRLEEIYHGLSLQVVTYLDVAIRNADYWLQEEGFPAGMLYVHVQNPLLRLQEEVDTTIVEQERLKAYKMTGLLVDDMDVLVAMDENLADYTTSSVVPVRTSKTQGISKHFSRVIAPNDLHDLRKFVEKKHQYAGNQIIAGDTAITPFELNGHTGCEYCSFRSVCQFDVTDGDQHYHKLESLHTDDVLQRVREEDSNDDDTY</sequence>
<keyword evidence="2" id="KW-0540">Nuclease</keyword>
<evidence type="ECO:0000256" key="13">
    <source>
        <dbReference type="ARBA" id="ARBA00023204"/>
    </source>
</evidence>
<dbReference type="GO" id="GO:0046872">
    <property type="term" value="F:metal ion binding"/>
    <property type="evidence" value="ECO:0007669"/>
    <property type="project" value="UniProtKB-KW"/>
</dbReference>
<dbReference type="GO" id="GO:0004386">
    <property type="term" value="F:helicase activity"/>
    <property type="evidence" value="ECO:0007669"/>
    <property type="project" value="UniProtKB-KW"/>
</dbReference>
<evidence type="ECO:0000256" key="7">
    <source>
        <dbReference type="ARBA" id="ARBA00022806"/>
    </source>
</evidence>
<gene>
    <name evidence="15" type="primary">addB</name>
    <name evidence="15" type="ORF">GCM10007425_04780</name>
</gene>
<dbReference type="AlphaFoldDB" id="A0A917D8K6"/>
<protein>
    <submittedName>
        <fullName evidence="15">ATP-dependent helicase/deoxyribonuclease subunit B</fullName>
    </submittedName>
</protein>
<feature type="domain" description="UvrD-like helicase C-terminal" evidence="14">
    <location>
        <begin position="276"/>
        <end position="537"/>
    </location>
</feature>
<dbReference type="SUPFAM" id="SSF52540">
    <property type="entry name" value="P-loop containing nucleoside triphosphate hydrolases"/>
    <property type="match status" value="1"/>
</dbReference>
<evidence type="ECO:0000256" key="1">
    <source>
        <dbReference type="ARBA" id="ARBA00022485"/>
    </source>
</evidence>
<dbReference type="EMBL" id="BMJT01000001">
    <property type="protein sequence ID" value="GGG13506.1"/>
    <property type="molecule type" value="Genomic_DNA"/>
</dbReference>
<evidence type="ECO:0000256" key="4">
    <source>
        <dbReference type="ARBA" id="ARBA00022741"/>
    </source>
</evidence>
<name>A0A917D8K6_9BACI</name>
<evidence type="ECO:0000313" key="15">
    <source>
        <dbReference type="EMBL" id="GGG13506.1"/>
    </source>
</evidence>
<evidence type="ECO:0000259" key="14">
    <source>
        <dbReference type="PROSITE" id="PS51217"/>
    </source>
</evidence>
<dbReference type="GO" id="GO:0000724">
    <property type="term" value="P:double-strand break repair via homologous recombination"/>
    <property type="evidence" value="ECO:0007669"/>
    <property type="project" value="InterPro"/>
</dbReference>
<reference evidence="15" key="1">
    <citation type="journal article" date="2014" name="Int. J. Syst. Evol. Microbiol.">
        <title>Complete genome sequence of Corynebacterium casei LMG S-19264T (=DSM 44701T), isolated from a smear-ripened cheese.</title>
        <authorList>
            <consortium name="US DOE Joint Genome Institute (JGI-PGF)"/>
            <person name="Walter F."/>
            <person name="Albersmeier A."/>
            <person name="Kalinowski J."/>
            <person name="Ruckert C."/>
        </authorList>
    </citation>
    <scope>NUCLEOTIDE SEQUENCE</scope>
    <source>
        <strain evidence="15">CGMCC 1.15760</strain>
    </source>
</reference>
<evidence type="ECO:0000256" key="8">
    <source>
        <dbReference type="ARBA" id="ARBA00022839"/>
    </source>
</evidence>
<dbReference type="GO" id="GO:0005524">
    <property type="term" value="F:ATP binding"/>
    <property type="evidence" value="ECO:0007669"/>
    <property type="project" value="UniProtKB-KW"/>
</dbReference>
<keyword evidence="3" id="KW-0479">Metal-binding</keyword>
<evidence type="ECO:0000256" key="12">
    <source>
        <dbReference type="ARBA" id="ARBA00023125"/>
    </source>
</evidence>
<evidence type="ECO:0000313" key="16">
    <source>
        <dbReference type="Proteomes" id="UP000616608"/>
    </source>
</evidence>